<dbReference type="AlphaFoldDB" id="A0A9P1R0V6"/>
<dbReference type="EMBL" id="CVVU01000098">
    <property type="protein sequence ID" value="CRO46051.1"/>
    <property type="molecule type" value="Genomic_DNA"/>
</dbReference>
<evidence type="ECO:0000313" key="1">
    <source>
        <dbReference type="EMBL" id="CRO46051.1"/>
    </source>
</evidence>
<dbReference type="Proteomes" id="UP000045039">
    <property type="component" value="Unassembled WGS sequence"/>
</dbReference>
<gene>
    <name evidence="1" type="ORF">PAERUG_P19_London_7_VIM_2_05_10_01671</name>
</gene>
<name>A0A9P1R0V6_PSEAI</name>
<protein>
    <submittedName>
        <fullName evidence="1">Uncharacterized protein</fullName>
    </submittedName>
</protein>
<evidence type="ECO:0000313" key="2">
    <source>
        <dbReference type="Proteomes" id="UP000045039"/>
    </source>
</evidence>
<proteinExistence type="predicted"/>
<comment type="caution">
    <text evidence="1">The sequence shown here is derived from an EMBL/GenBank/DDBJ whole genome shotgun (WGS) entry which is preliminary data.</text>
</comment>
<sequence>MAWGHIKAFDVAGLDSLEFFQVMSYREFDMPNSRAGSITGDEHFYKPLKSTREVLLNLRGVIIREPKKIPQR</sequence>
<reference evidence="2" key="1">
    <citation type="submission" date="2015-06" db="EMBL/GenBank/DDBJ databases">
        <authorList>
            <person name="Radhakrishnan Rajesh"/>
            <person name="Underwood Anthony"/>
            <person name="Al-Shahib Ali"/>
        </authorList>
    </citation>
    <scope>NUCLEOTIDE SEQUENCE [LARGE SCALE GENOMIC DNA]</scope>
    <source>
        <strain evidence="2">P19_London_7_VIM_2_05_10</strain>
    </source>
</reference>
<organism evidence="1 2">
    <name type="scientific">Pseudomonas aeruginosa</name>
    <dbReference type="NCBI Taxonomy" id="287"/>
    <lineage>
        <taxon>Bacteria</taxon>
        <taxon>Pseudomonadati</taxon>
        <taxon>Pseudomonadota</taxon>
        <taxon>Gammaproteobacteria</taxon>
        <taxon>Pseudomonadales</taxon>
        <taxon>Pseudomonadaceae</taxon>
        <taxon>Pseudomonas</taxon>
    </lineage>
</organism>
<accession>A0A9P1R0V6</accession>